<dbReference type="Pfam" id="PF03415">
    <property type="entry name" value="Peptidase_C11"/>
    <property type="match status" value="1"/>
</dbReference>
<gene>
    <name evidence="1" type="ORF">A4V03_10795</name>
</gene>
<dbReference type="OrthoDB" id="5507507at2"/>
<dbReference type="PANTHER" id="PTHR37835">
    <property type="entry name" value="ALPHA-CLOSTRIPAIN"/>
    <property type="match status" value="1"/>
</dbReference>
<dbReference type="Proteomes" id="UP000092631">
    <property type="component" value="Chromosome"/>
</dbReference>
<proteinExistence type="predicted"/>
<dbReference type="Gene3D" id="3.40.50.11970">
    <property type="match status" value="1"/>
</dbReference>
<accession>A0A1C7H5H4</accession>
<dbReference type="PROSITE" id="PS51257">
    <property type="entry name" value="PROKAR_LIPOPROTEIN"/>
    <property type="match status" value="1"/>
</dbReference>
<evidence type="ECO:0000313" key="1">
    <source>
        <dbReference type="EMBL" id="ANU59794.1"/>
    </source>
</evidence>
<reference evidence="2" key="1">
    <citation type="submission" date="2016-04" db="EMBL/GenBank/DDBJ databases">
        <title>Complete Genome Sequences of Twelve Strains of a Stable Defined Moderately Diverse Mouse Microbiota 2 (sDMDMm2).</title>
        <authorList>
            <person name="Uchimura Y."/>
            <person name="Wyss M."/>
            <person name="Brugiroux S."/>
            <person name="Limenitakis J.P."/>
            <person name="Stecher B."/>
            <person name="McCoy K.D."/>
            <person name="Macpherson A.J."/>
        </authorList>
    </citation>
    <scope>NUCLEOTIDE SEQUENCE [LARGE SCALE GENOMIC DNA]</scope>
    <source>
        <strain evidence="2">I48</strain>
    </source>
</reference>
<sequence length="392" mass="44775">MKKIKILSLLFCVVMLVAACHDEEDTPVPVTVKTVLMYLVADNSISGDIYSNIASVEEGLAKAASPGTFVIYWDGGSRKSEFPDPTLFKYEVDGKGKVGKREIIKTYSGQNSVSNEVLNKVLKDVEVYCPAEKYSLILGSHATGWLPVDHKKSRSFGDDRGAKINIPDLSVALKQSGIHFDYILFDACLMSQVEVAYELRNAADYLILSPAEVMSAGFPYFKMTKHLLSVDNTEQNVINVAKDFIDYYKNEYDYSWATIAVIKTDEMPALTNITYSLMEQYQDNLVKFDNNRINYFQTHYGYGRSPLDHSTYDFRAFIRELTDDNIPSDFEEQLDRTVIYKDYVDDYKLVNIDPDIYSGIGCYIPDDRYSNWNDYFRTLQWYSAAGWNETGW</sequence>
<keyword evidence="2" id="KW-1185">Reference proteome</keyword>
<dbReference type="AlphaFoldDB" id="A0A1C7H5H4"/>
<name>A0A1C7H5H4_9BACE</name>
<dbReference type="GeneID" id="82187628"/>
<organism evidence="1 2">
    <name type="scientific">Bacteroides caecimuris</name>
    <dbReference type="NCBI Taxonomy" id="1796613"/>
    <lineage>
        <taxon>Bacteria</taxon>
        <taxon>Pseudomonadati</taxon>
        <taxon>Bacteroidota</taxon>
        <taxon>Bacteroidia</taxon>
        <taxon>Bacteroidales</taxon>
        <taxon>Bacteroidaceae</taxon>
        <taxon>Bacteroides</taxon>
    </lineage>
</organism>
<evidence type="ECO:0000313" key="2">
    <source>
        <dbReference type="Proteomes" id="UP000092631"/>
    </source>
</evidence>
<dbReference type="KEGG" id="bcae:A4V03_10795"/>
<dbReference type="RefSeq" id="WP_065540390.1">
    <property type="nucleotide sequence ID" value="NZ_CAPDLJ010000039.1"/>
</dbReference>
<dbReference type="InterPro" id="IPR005077">
    <property type="entry name" value="Peptidase_C11"/>
</dbReference>
<dbReference type="PANTHER" id="PTHR37835:SF1">
    <property type="entry name" value="ALPHA-CLOSTRIPAIN"/>
    <property type="match status" value="1"/>
</dbReference>
<dbReference type="EMBL" id="CP015401">
    <property type="protein sequence ID" value="ANU59794.1"/>
    <property type="molecule type" value="Genomic_DNA"/>
</dbReference>
<protein>
    <submittedName>
        <fullName evidence="1">Clostripain</fullName>
    </submittedName>
</protein>